<feature type="non-terminal residue" evidence="1">
    <location>
        <position position="237"/>
    </location>
</feature>
<dbReference type="Proteomes" id="UP000564964">
    <property type="component" value="Unassembled WGS sequence"/>
</dbReference>
<protein>
    <submittedName>
        <fullName evidence="1">YkgJ family cysteine cluster protein</fullName>
    </submittedName>
</protein>
<evidence type="ECO:0000313" key="1">
    <source>
        <dbReference type="EMBL" id="HIH16408.1"/>
    </source>
</evidence>
<comment type="caution">
    <text evidence="1">The sequence shown here is derived from an EMBL/GenBank/DDBJ whole genome shotgun (WGS) entry which is preliminary data.</text>
</comment>
<name>A0A7J4JFB0_9ARCH</name>
<evidence type="ECO:0000313" key="2">
    <source>
        <dbReference type="Proteomes" id="UP000564964"/>
    </source>
</evidence>
<dbReference type="EMBL" id="DUGH01000080">
    <property type="protein sequence ID" value="HIH16408.1"/>
    <property type="molecule type" value="Genomic_DNA"/>
</dbReference>
<accession>A0A7J4JFB0</accession>
<proteinExistence type="predicted"/>
<organism evidence="1 2">
    <name type="scientific">Candidatus Iainarchaeum sp</name>
    <dbReference type="NCBI Taxonomy" id="3101447"/>
    <lineage>
        <taxon>Archaea</taxon>
        <taxon>Candidatus Iainarchaeota</taxon>
        <taxon>Candidatus Iainarchaeia</taxon>
        <taxon>Candidatus Iainarchaeales</taxon>
        <taxon>Candidatus Iainarchaeaceae</taxon>
        <taxon>Candidatus Iainarchaeum</taxon>
    </lineage>
</organism>
<dbReference type="Pfam" id="PF03692">
    <property type="entry name" value="CxxCxxCC"/>
    <property type="match status" value="1"/>
</dbReference>
<reference evidence="2" key="1">
    <citation type="journal article" date="2020" name="bioRxiv">
        <title>A rank-normalized archaeal taxonomy based on genome phylogeny resolves widespread incomplete and uneven classifications.</title>
        <authorList>
            <person name="Rinke C."/>
            <person name="Chuvochina M."/>
            <person name="Mussig A.J."/>
            <person name="Chaumeil P.-A."/>
            <person name="Waite D.W."/>
            <person name="Whitman W.B."/>
            <person name="Parks D.H."/>
            <person name="Hugenholtz P."/>
        </authorList>
    </citation>
    <scope>NUCLEOTIDE SEQUENCE [LARGE SCALE GENOMIC DNA]</scope>
</reference>
<gene>
    <name evidence="1" type="ORF">HA252_03310</name>
</gene>
<dbReference type="InterPro" id="IPR005358">
    <property type="entry name" value="Puta_zinc/iron-chelating_dom"/>
</dbReference>
<dbReference type="AlphaFoldDB" id="A0A7J4JFB0"/>
<sequence>MASEARPAIVPFKCTECGKCCKEFYHNQSYGHFFVLDNGLPLNLAEKEIFEREAKRQGKQVDIRWGRVVWDELSGQAIGVSWCSASEPCLFLREDNRCANYAHRPVYCRAFPVRPAFVEPDTGLVKFAGTSCPDDFFPASFPEHRERRVSNRELAQAYHRYYADDYAWARVKEELEKRLVQFVDELIGEGIIKPLAVSQEGETRVRGKPVMSLDEFLEGKGFQRKALLEKLFSIDFP</sequence>